<dbReference type="InterPro" id="IPR014729">
    <property type="entry name" value="Rossmann-like_a/b/a_fold"/>
</dbReference>
<dbReference type="NCBIfam" id="TIGR04271">
    <property type="entry name" value="ThiI_C_thiazole"/>
    <property type="match status" value="1"/>
</dbReference>
<keyword evidence="2 11" id="KW-0963">Cytoplasm</keyword>
<feature type="disulfide bond" description="Redox-active" evidence="11">
    <location>
        <begin position="350"/>
        <end position="462"/>
    </location>
</feature>
<feature type="binding site" evidence="11">
    <location>
        <position position="271"/>
    </location>
    <ligand>
        <name>ATP</name>
        <dbReference type="ChEBI" id="CHEBI:30616"/>
    </ligand>
</feature>
<dbReference type="PROSITE" id="PS51165">
    <property type="entry name" value="THUMP"/>
    <property type="match status" value="1"/>
</dbReference>
<dbReference type="Pfam" id="PF02926">
    <property type="entry name" value="THUMP"/>
    <property type="match status" value="1"/>
</dbReference>
<dbReference type="HAMAP" id="MF_00021">
    <property type="entry name" value="ThiI"/>
    <property type="match status" value="1"/>
</dbReference>
<dbReference type="InterPro" id="IPR020536">
    <property type="entry name" value="ThiI_AANH"/>
</dbReference>
<comment type="similarity">
    <text evidence="11">Belongs to the ThiI family.</text>
</comment>
<dbReference type="CDD" id="cd00158">
    <property type="entry name" value="RHOD"/>
    <property type="match status" value="1"/>
</dbReference>
<dbReference type="SMART" id="SM00981">
    <property type="entry name" value="THUMP"/>
    <property type="match status" value="1"/>
</dbReference>
<evidence type="ECO:0000256" key="10">
    <source>
        <dbReference type="ARBA" id="ARBA00023284"/>
    </source>
</evidence>
<evidence type="ECO:0000256" key="1">
    <source>
        <dbReference type="ARBA" id="ARBA00004496"/>
    </source>
</evidence>
<dbReference type="UniPathway" id="UPA00060"/>
<evidence type="ECO:0000256" key="11">
    <source>
        <dbReference type="HAMAP-Rule" id="MF_00021"/>
    </source>
</evidence>
<dbReference type="GO" id="GO:0052837">
    <property type="term" value="P:thiazole biosynthetic process"/>
    <property type="evidence" value="ECO:0007669"/>
    <property type="project" value="InterPro"/>
</dbReference>
<keyword evidence="6 11" id="KW-0067">ATP-binding</keyword>
<dbReference type="SUPFAM" id="SSF52402">
    <property type="entry name" value="Adenine nucleotide alpha hydrolases-like"/>
    <property type="match status" value="1"/>
</dbReference>
<dbReference type="Pfam" id="PF02568">
    <property type="entry name" value="ThiI"/>
    <property type="match status" value="1"/>
</dbReference>
<keyword evidence="3 11" id="KW-0820">tRNA-binding</keyword>
<dbReference type="GO" id="GO:0009228">
    <property type="term" value="P:thiamine biosynthetic process"/>
    <property type="evidence" value="ECO:0007669"/>
    <property type="project" value="UniProtKB-KW"/>
</dbReference>
<dbReference type="InterPro" id="IPR003720">
    <property type="entry name" value="tRNA_STrfase"/>
</dbReference>
<dbReference type="InterPro" id="IPR049962">
    <property type="entry name" value="THUMP_ThiI"/>
</dbReference>
<keyword evidence="7 11" id="KW-0694">RNA-binding</keyword>
<dbReference type="OrthoDB" id="9773948at2"/>
<feature type="domain" description="Rhodanese" evidence="12">
    <location>
        <begin position="381"/>
        <end position="490"/>
    </location>
</feature>
<comment type="catalytic activity">
    <reaction evidence="11">
        <text>[ThiI sulfur-carrier protein]-S-sulfanyl-L-cysteine + a uridine in tRNA + 2 reduced [2Fe-2S]-[ferredoxin] + ATP + H(+) = [ThiI sulfur-carrier protein]-L-cysteine + a 4-thiouridine in tRNA + 2 oxidized [2Fe-2S]-[ferredoxin] + AMP + diphosphate</text>
        <dbReference type="Rhea" id="RHEA:24176"/>
        <dbReference type="Rhea" id="RHEA-COMP:10000"/>
        <dbReference type="Rhea" id="RHEA-COMP:10001"/>
        <dbReference type="Rhea" id="RHEA-COMP:13337"/>
        <dbReference type="Rhea" id="RHEA-COMP:13338"/>
        <dbReference type="Rhea" id="RHEA-COMP:13339"/>
        <dbReference type="Rhea" id="RHEA-COMP:13340"/>
        <dbReference type="ChEBI" id="CHEBI:15378"/>
        <dbReference type="ChEBI" id="CHEBI:29950"/>
        <dbReference type="ChEBI" id="CHEBI:30616"/>
        <dbReference type="ChEBI" id="CHEBI:33019"/>
        <dbReference type="ChEBI" id="CHEBI:33737"/>
        <dbReference type="ChEBI" id="CHEBI:33738"/>
        <dbReference type="ChEBI" id="CHEBI:61963"/>
        <dbReference type="ChEBI" id="CHEBI:65315"/>
        <dbReference type="ChEBI" id="CHEBI:136798"/>
        <dbReference type="ChEBI" id="CHEBI:456215"/>
        <dbReference type="EC" id="2.8.1.4"/>
    </reaction>
</comment>
<dbReference type="SUPFAM" id="SSF143437">
    <property type="entry name" value="THUMP domain-like"/>
    <property type="match status" value="1"/>
</dbReference>
<name>A0A1H9Y6N6_9GAMM</name>
<dbReference type="Gene3D" id="3.30.2130.30">
    <property type="match status" value="1"/>
</dbReference>
<dbReference type="Pfam" id="PF22025">
    <property type="entry name" value="ThiI_fer"/>
    <property type="match status" value="1"/>
</dbReference>
<sequence>MKYIIKLFPEIVMKSDSVRKRFSKILTSNIRNVLGTLANNIAVVRSWDHIEIRTKNHAPILSSVDEQSVLEQLQRIPGIHHILQVEEYTYTDLHNIFEIALSVYQSQLEGKSFCVRVKRKGEHNFSSSEAERYIGGGLNQSVETARVKLKHPDVTVQLEIENDILRLVKARFEGLGGFPIGTQDEVLSLISGGFDSSVASYKLIRRGCKVHYCFFNLGGAAHEIGVKQTAYYLWSQFASSHRVRFISVDFSEVVEEILTKIDNGLMGVVLKRMMVRAASQLTERYDVSALITGEAIGQVSSQTLKNLRVIDNATDTLVIRPLIAEDKETIIALARQIGTEDLAKTMPEYCGVISNSPTVCADKSHVELEEAKFDFNLLDAAVKHSVNVDIRTLASEAEKEVVHVEGTITFAENDILLDIRAPEEREQKPLNLEGIEIKLMPFYTLNREFKTLDQSKTYLLYCQKGVMSRLQALYLHELGFQNVKVYFGEKS</sequence>
<dbReference type="GO" id="GO:0002937">
    <property type="term" value="P:tRNA 4-thiouridine biosynthesis"/>
    <property type="evidence" value="ECO:0007669"/>
    <property type="project" value="TreeGrafter"/>
</dbReference>
<dbReference type="NCBIfam" id="TIGR00342">
    <property type="entry name" value="tRNA uracil 4-sulfurtransferase ThiI"/>
    <property type="match status" value="1"/>
</dbReference>
<evidence type="ECO:0000259" key="12">
    <source>
        <dbReference type="PROSITE" id="PS50206"/>
    </source>
</evidence>
<dbReference type="Pfam" id="PF00581">
    <property type="entry name" value="Rhodanese"/>
    <property type="match status" value="1"/>
</dbReference>
<dbReference type="AlphaFoldDB" id="A0A1H9Y6N6"/>
<dbReference type="Gene3D" id="3.40.250.10">
    <property type="entry name" value="Rhodanese-like domain"/>
    <property type="match status" value="1"/>
</dbReference>
<keyword evidence="8 11" id="KW-0784">Thiamine biosynthesis</keyword>
<dbReference type="CDD" id="cd11716">
    <property type="entry name" value="THUMP_ThiI"/>
    <property type="match status" value="1"/>
</dbReference>
<dbReference type="PANTHER" id="PTHR43209:SF1">
    <property type="entry name" value="TRNA SULFURTRANSFERASE"/>
    <property type="match status" value="1"/>
</dbReference>
<organism evidence="14 15">
    <name type="scientific">Thorsellia anophelis DSM 18579</name>
    <dbReference type="NCBI Taxonomy" id="1123402"/>
    <lineage>
        <taxon>Bacteria</taxon>
        <taxon>Pseudomonadati</taxon>
        <taxon>Pseudomonadota</taxon>
        <taxon>Gammaproteobacteria</taxon>
        <taxon>Enterobacterales</taxon>
        <taxon>Thorselliaceae</taxon>
        <taxon>Thorsellia</taxon>
    </lineage>
</organism>
<dbReference type="SUPFAM" id="SSF52821">
    <property type="entry name" value="Rhodanese/Cell cycle control phosphatase"/>
    <property type="match status" value="1"/>
</dbReference>
<feature type="binding site" evidence="11">
    <location>
        <begin position="189"/>
        <end position="190"/>
    </location>
    <ligand>
        <name>ATP</name>
        <dbReference type="ChEBI" id="CHEBI:30616"/>
    </ligand>
</feature>
<evidence type="ECO:0000256" key="3">
    <source>
        <dbReference type="ARBA" id="ARBA00022555"/>
    </source>
</evidence>
<comment type="function">
    <text evidence="11">Catalyzes the ATP-dependent transfer of a sulfur to tRNA to produce 4-thiouridine in position 8 of tRNAs, which functions as a near-UV photosensor. Also catalyzes the transfer of sulfur to the sulfur carrier protein ThiS, forming ThiS-thiocarboxylate. This is a step in the synthesis of thiazole, in the thiamine biosynthesis pathway. The sulfur is donated as persulfide by IscS.</text>
</comment>
<dbReference type="GO" id="GO:0004810">
    <property type="term" value="F:CCA tRNA nucleotidyltransferase activity"/>
    <property type="evidence" value="ECO:0007669"/>
    <property type="project" value="InterPro"/>
</dbReference>
<dbReference type="GO" id="GO:0000049">
    <property type="term" value="F:tRNA binding"/>
    <property type="evidence" value="ECO:0007669"/>
    <property type="project" value="UniProtKB-UniRule"/>
</dbReference>
<comment type="subcellular location">
    <subcellularLocation>
        <location evidence="1 11">Cytoplasm</location>
    </subcellularLocation>
</comment>
<comment type="caution">
    <text evidence="11">Lacks conserved residue(s) required for the propagation of feature annotation.</text>
</comment>
<evidence type="ECO:0000256" key="4">
    <source>
        <dbReference type="ARBA" id="ARBA00022679"/>
    </source>
</evidence>
<dbReference type="EC" id="2.8.1.4" evidence="11"/>
<dbReference type="InterPro" id="IPR054173">
    <property type="entry name" value="ThiI_fer"/>
</dbReference>
<evidence type="ECO:0000313" key="15">
    <source>
        <dbReference type="Proteomes" id="UP000242642"/>
    </source>
</evidence>
<evidence type="ECO:0000313" key="14">
    <source>
        <dbReference type="EMBL" id="SES64546.1"/>
    </source>
</evidence>
<dbReference type="InterPro" id="IPR050102">
    <property type="entry name" value="tRNA_sulfurtransferase_ThiI"/>
</dbReference>
<dbReference type="FunFam" id="3.40.50.620:FF:000029">
    <property type="entry name" value="tRNA sulfurtransferase"/>
    <property type="match status" value="1"/>
</dbReference>
<dbReference type="EMBL" id="FOHV01000001">
    <property type="protein sequence ID" value="SES64546.1"/>
    <property type="molecule type" value="Genomic_DNA"/>
</dbReference>
<proteinExistence type="inferred from homology"/>
<accession>A0A1H9Y6N6</accession>
<feature type="binding site" evidence="11">
    <location>
        <position position="293"/>
    </location>
    <ligand>
        <name>ATP</name>
        <dbReference type="ChEBI" id="CHEBI:30616"/>
    </ligand>
</feature>
<evidence type="ECO:0000256" key="8">
    <source>
        <dbReference type="ARBA" id="ARBA00022977"/>
    </source>
</evidence>
<protein>
    <recommendedName>
        <fullName evidence="11">tRNA sulfurtransferase</fullName>
        <ecNumber evidence="11">2.8.1.4</ecNumber>
    </recommendedName>
    <alternativeName>
        <fullName evidence="11">Sulfur carrier protein ThiS sulfurtransferase</fullName>
    </alternativeName>
    <alternativeName>
        <fullName evidence="11">Thiamine biosynthesis protein ThiI</fullName>
    </alternativeName>
    <alternativeName>
        <fullName evidence="11">tRNA 4-thiouridine synthase</fullName>
    </alternativeName>
</protein>
<evidence type="ECO:0000256" key="6">
    <source>
        <dbReference type="ARBA" id="ARBA00022840"/>
    </source>
</evidence>
<dbReference type="PROSITE" id="PS50206">
    <property type="entry name" value="RHODANESE_3"/>
    <property type="match status" value="1"/>
</dbReference>
<comment type="pathway">
    <text evidence="11">Cofactor biosynthesis; thiamine diphosphate biosynthesis.</text>
</comment>
<keyword evidence="10 11" id="KW-0676">Redox-active center</keyword>
<evidence type="ECO:0000256" key="5">
    <source>
        <dbReference type="ARBA" id="ARBA00022741"/>
    </source>
</evidence>
<dbReference type="InterPro" id="IPR036873">
    <property type="entry name" value="Rhodanese-like_dom_sf"/>
</dbReference>
<dbReference type="Proteomes" id="UP000242642">
    <property type="component" value="Unassembled WGS sequence"/>
</dbReference>
<evidence type="ECO:0000256" key="2">
    <source>
        <dbReference type="ARBA" id="ARBA00022490"/>
    </source>
</evidence>
<dbReference type="GO" id="GO:0140741">
    <property type="term" value="F:tRNA-uracil-4 sulfurtransferase activity"/>
    <property type="evidence" value="ECO:0007669"/>
    <property type="project" value="UniProtKB-EC"/>
</dbReference>
<evidence type="ECO:0000259" key="13">
    <source>
        <dbReference type="PROSITE" id="PS51165"/>
    </source>
</evidence>
<evidence type="ECO:0000256" key="7">
    <source>
        <dbReference type="ARBA" id="ARBA00022884"/>
    </source>
</evidence>
<dbReference type="InterPro" id="IPR026340">
    <property type="entry name" value="THII_Thiazole_biosynth_dom"/>
</dbReference>
<dbReference type="PANTHER" id="PTHR43209">
    <property type="entry name" value="TRNA SULFURTRANSFERASE"/>
    <property type="match status" value="1"/>
</dbReference>
<comment type="catalytic activity">
    <reaction evidence="11">
        <text>[ThiS sulfur-carrier protein]-C-terminal Gly-Gly-AMP + S-sulfanyl-L-cysteinyl-[cysteine desulfurase] + AH2 = [ThiS sulfur-carrier protein]-C-terminal-Gly-aminoethanethioate + L-cysteinyl-[cysteine desulfurase] + A + AMP + 2 H(+)</text>
        <dbReference type="Rhea" id="RHEA:43340"/>
        <dbReference type="Rhea" id="RHEA-COMP:12157"/>
        <dbReference type="Rhea" id="RHEA-COMP:12158"/>
        <dbReference type="Rhea" id="RHEA-COMP:12910"/>
        <dbReference type="Rhea" id="RHEA-COMP:19908"/>
        <dbReference type="ChEBI" id="CHEBI:13193"/>
        <dbReference type="ChEBI" id="CHEBI:15378"/>
        <dbReference type="ChEBI" id="CHEBI:17499"/>
        <dbReference type="ChEBI" id="CHEBI:29950"/>
        <dbReference type="ChEBI" id="CHEBI:61963"/>
        <dbReference type="ChEBI" id="CHEBI:90618"/>
        <dbReference type="ChEBI" id="CHEBI:232372"/>
        <dbReference type="ChEBI" id="CHEBI:456215"/>
    </reaction>
</comment>
<dbReference type="InterPro" id="IPR001763">
    <property type="entry name" value="Rhodanese-like_dom"/>
</dbReference>
<feature type="binding site" evidence="11">
    <location>
        <position position="302"/>
    </location>
    <ligand>
        <name>ATP</name>
        <dbReference type="ChEBI" id="CHEBI:30616"/>
    </ligand>
</feature>
<keyword evidence="4 11" id="KW-0808">Transferase</keyword>
<dbReference type="InterPro" id="IPR049961">
    <property type="entry name" value="ThiI_N"/>
</dbReference>
<dbReference type="GO" id="GO:0009229">
    <property type="term" value="P:thiamine diphosphate biosynthetic process"/>
    <property type="evidence" value="ECO:0007669"/>
    <property type="project" value="UniProtKB-UniRule"/>
</dbReference>
<feature type="active site" description="Cysteine persulfide intermediate" evidence="11">
    <location>
        <position position="462"/>
    </location>
</feature>
<feature type="domain" description="THUMP" evidence="13">
    <location>
        <begin position="67"/>
        <end position="171"/>
    </location>
</feature>
<dbReference type="RefSeq" id="WP_093316561.1">
    <property type="nucleotide sequence ID" value="NZ_FOHV01000001.1"/>
</dbReference>
<reference evidence="15" key="1">
    <citation type="submission" date="2016-10" db="EMBL/GenBank/DDBJ databases">
        <authorList>
            <person name="Varghese N."/>
            <person name="Submissions S."/>
        </authorList>
    </citation>
    <scope>NUCLEOTIDE SEQUENCE [LARGE SCALE GENOMIC DNA]</scope>
    <source>
        <strain evidence="15">DSM 18579</strain>
    </source>
</reference>
<dbReference type="Gene3D" id="3.40.50.620">
    <property type="entry name" value="HUPs"/>
    <property type="match status" value="1"/>
</dbReference>
<evidence type="ECO:0000256" key="9">
    <source>
        <dbReference type="ARBA" id="ARBA00023157"/>
    </source>
</evidence>
<dbReference type="InterPro" id="IPR004114">
    <property type="entry name" value="THUMP_dom"/>
</dbReference>
<dbReference type="GO" id="GO:0005524">
    <property type="term" value="F:ATP binding"/>
    <property type="evidence" value="ECO:0007669"/>
    <property type="project" value="UniProtKB-UniRule"/>
</dbReference>
<keyword evidence="5 11" id="KW-0547">Nucleotide-binding</keyword>
<keyword evidence="9 11" id="KW-1015">Disulfide bond</keyword>
<gene>
    <name evidence="11" type="primary">thiI</name>
    <name evidence="14" type="ORF">SAMN02583745_00090</name>
</gene>
<dbReference type="STRING" id="1123402.SAMN02583745_00090"/>
<keyword evidence="15" id="KW-1185">Reference proteome</keyword>
<dbReference type="GO" id="GO:0005829">
    <property type="term" value="C:cytosol"/>
    <property type="evidence" value="ECO:0007669"/>
    <property type="project" value="TreeGrafter"/>
</dbReference>